<keyword evidence="8" id="KW-1185">Reference proteome</keyword>
<keyword evidence="6" id="KW-0614">Plasmid</keyword>
<evidence type="ECO:0000313" key="8">
    <source>
        <dbReference type="Proteomes" id="UP001302829"/>
    </source>
</evidence>
<dbReference type="Proteomes" id="UP000536100">
    <property type="component" value="Unassembled WGS sequence"/>
</dbReference>
<dbReference type="InterPro" id="IPR008421">
    <property type="entry name" value="Borrelia_lipoprotein_PFam54/60"/>
</dbReference>
<dbReference type="EMBL" id="JACHFB010000003">
    <property type="protein sequence ID" value="MBB6213426.1"/>
    <property type="molecule type" value="Genomic_DNA"/>
</dbReference>
<evidence type="ECO:0000256" key="3">
    <source>
        <dbReference type="SAM" id="SignalP"/>
    </source>
</evidence>
<feature type="chain" id="PRO_5044661855" evidence="3">
    <location>
        <begin position="28"/>
        <end position="254"/>
    </location>
</feature>
<geneLocation type="plasmid" evidence="6 8">
    <name>lp54</name>
</geneLocation>
<protein>
    <submittedName>
        <fullName evidence="6">Complement regulator-acquiring protein</fullName>
    </submittedName>
</protein>
<dbReference type="RefSeq" id="WP_184125376.1">
    <property type="nucleotide sequence ID" value="NZ_CP124075.1"/>
</dbReference>
<evidence type="ECO:0000313" key="5">
    <source>
        <dbReference type="EMBL" id="MBB6213426.1"/>
    </source>
</evidence>
<feature type="signal peptide" evidence="3">
    <location>
        <begin position="1"/>
        <end position="27"/>
    </location>
</feature>
<evidence type="ECO:0000256" key="2">
    <source>
        <dbReference type="SAM" id="MobiDB-lite"/>
    </source>
</evidence>
<evidence type="ECO:0000313" key="7">
    <source>
        <dbReference type="Proteomes" id="UP000536100"/>
    </source>
</evidence>
<gene>
    <name evidence="4" type="ORF">HNP67_000910</name>
    <name evidence="5" type="ORF">HNP67_000921</name>
    <name evidence="6" type="ORF">QIA39_04750</name>
</gene>
<reference evidence="5 7" key="1">
    <citation type="submission" date="2020-08" db="EMBL/GenBank/DDBJ databases">
        <title>Genomic Encyclopedia of Type Strains, Phase IV (KMG-IV): sequencing the most valuable type-strain genomes for metagenomic binning, comparative biology and taxonomic classification.</title>
        <authorList>
            <person name="Goeker M."/>
        </authorList>
    </citation>
    <scope>NUCLEOTIDE SEQUENCE [LARGE SCALE GENOMIC DNA]</scope>
    <source>
        <strain evidence="5 7">DSM 17989</strain>
    </source>
</reference>
<dbReference type="EMBL" id="CP132479">
    <property type="protein sequence ID" value="WNY70980.1"/>
    <property type="molecule type" value="Genomic_DNA"/>
</dbReference>
<name>A0A7W9ZKY3_9SPIR</name>
<keyword evidence="1" id="KW-0175">Coiled coil</keyword>
<dbReference type="Gene3D" id="1.10.3160.10">
    <property type="entry name" value="Bbcrasp-1"/>
    <property type="match status" value="1"/>
</dbReference>
<dbReference type="Pfam" id="PF05714">
    <property type="entry name" value="PFam54_60"/>
    <property type="match status" value="1"/>
</dbReference>
<dbReference type="Proteomes" id="UP001302829">
    <property type="component" value="Plasmid lp54"/>
</dbReference>
<accession>A0A7W9ZKY3</accession>
<evidence type="ECO:0000313" key="6">
    <source>
        <dbReference type="EMBL" id="WNY70980.1"/>
    </source>
</evidence>
<feature type="region of interest" description="Disordered" evidence="2">
    <location>
        <begin position="40"/>
        <end position="68"/>
    </location>
</feature>
<feature type="compositionally biased region" description="Low complexity" evidence="2">
    <location>
        <begin position="40"/>
        <end position="49"/>
    </location>
</feature>
<reference evidence="6 8" key="2">
    <citation type="submission" date="2023-07" db="EMBL/GenBank/DDBJ databases">
        <title>Genome sequencing of multiple Borrelia sensu lato isolates.</title>
        <authorList>
            <person name="Mongodin E.F."/>
            <person name="Rudenko N."/>
            <person name="Fraser C.M."/>
            <person name="Schutzer S."/>
            <person name="Luft B."/>
            <person name="Morgan R."/>
            <person name="Chastens S."/>
            <person name="Qiu W."/>
        </authorList>
    </citation>
    <scope>NUCLEOTIDE SEQUENCE [LARGE SCALE GENOMIC DNA]</scope>
    <source>
        <strain evidence="6 8">CA446</strain>
        <plasmid evidence="6 8">lp54</plasmid>
    </source>
</reference>
<organism evidence="5 7">
    <name type="scientific">Borreliella californiensis</name>
    <dbReference type="NCBI Taxonomy" id="373543"/>
    <lineage>
        <taxon>Bacteria</taxon>
        <taxon>Pseudomonadati</taxon>
        <taxon>Spirochaetota</taxon>
        <taxon>Spirochaetia</taxon>
        <taxon>Spirochaetales</taxon>
        <taxon>Borreliaceae</taxon>
        <taxon>Borreliella</taxon>
    </lineage>
</organism>
<dbReference type="EMBL" id="JACHFB010000003">
    <property type="protein sequence ID" value="MBB6213415.1"/>
    <property type="molecule type" value="Genomic_DNA"/>
</dbReference>
<dbReference type="AlphaFoldDB" id="A0A7W9ZKY3"/>
<evidence type="ECO:0000313" key="4">
    <source>
        <dbReference type="EMBL" id="MBB6213415.1"/>
    </source>
</evidence>
<proteinExistence type="predicted"/>
<feature type="coiled-coil region" evidence="1">
    <location>
        <begin position="70"/>
        <end position="104"/>
    </location>
</feature>
<evidence type="ECO:0000256" key="1">
    <source>
        <dbReference type="SAM" id="Coils"/>
    </source>
</evidence>
<keyword evidence="3" id="KW-0732">Signal</keyword>
<sequence length="254" mass="29492">MTISKLNLIKLNTIAMILTLICISCTANPIASKANENTISKNNINTKKPNNLEENTQNFEDDPRNPKSSYQNFETTISELKAMGKNLENQKNEESTQIAKIANEVDFLETFKVGPYDIIVEDQQMQTKRIIYSSLDYNKEKIETLKEILETLRDNPKHQNTALRLVTLPWSIQFKIENHLASIQNRVNNLNQKESTLLLMEAKSNLQLKERFKKTLNETLEIYNNTNKIKNDVEMLAEHVNQYYKEYYSLKPIS</sequence>
<dbReference type="NCBIfam" id="NF033729">
    <property type="entry name" value="borfam54_2"/>
    <property type="match status" value="1"/>
</dbReference>